<evidence type="ECO:0000313" key="4">
    <source>
        <dbReference type="Proteomes" id="UP001595699"/>
    </source>
</evidence>
<evidence type="ECO:0000259" key="2">
    <source>
        <dbReference type="Pfam" id="PF01243"/>
    </source>
</evidence>
<dbReference type="EMBL" id="JBHRZH010000006">
    <property type="protein sequence ID" value="MFC3760893.1"/>
    <property type="molecule type" value="Genomic_DNA"/>
</dbReference>
<dbReference type="SUPFAM" id="SSF50475">
    <property type="entry name" value="FMN-binding split barrel"/>
    <property type="match status" value="1"/>
</dbReference>
<organism evidence="3 4">
    <name type="scientific">Tenggerimyces flavus</name>
    <dbReference type="NCBI Taxonomy" id="1708749"/>
    <lineage>
        <taxon>Bacteria</taxon>
        <taxon>Bacillati</taxon>
        <taxon>Actinomycetota</taxon>
        <taxon>Actinomycetes</taxon>
        <taxon>Propionibacteriales</taxon>
        <taxon>Nocardioidaceae</taxon>
        <taxon>Tenggerimyces</taxon>
    </lineage>
</organism>
<evidence type="ECO:0000256" key="1">
    <source>
        <dbReference type="ARBA" id="ARBA00023002"/>
    </source>
</evidence>
<comment type="caution">
    <text evidence="3">The sequence shown here is derived from an EMBL/GenBank/DDBJ whole genome shotgun (WGS) entry which is preliminary data.</text>
</comment>
<dbReference type="PANTHER" id="PTHR35176">
    <property type="entry name" value="HEME OXYGENASE HI_0854-RELATED"/>
    <property type="match status" value="1"/>
</dbReference>
<sequence>MSATSEISAATVAFLAEKIPVTVGTTRKDGTAKLTTAWYEYRDGEFWLNSWRGSDWLGHIERDGKAELLFVDPTNMWRRVVVRATLIETDDPGGEASIDRLSNRYLGTDYRDRSRQRVLIRLQPVDVRSTIDQS</sequence>
<dbReference type="Gene3D" id="2.30.110.10">
    <property type="entry name" value="Electron Transport, Fmn-binding Protein, Chain A"/>
    <property type="match status" value="1"/>
</dbReference>
<accession>A0ABV7Y7Z7</accession>
<keyword evidence="1" id="KW-0560">Oxidoreductase</keyword>
<feature type="domain" description="Pyridoxamine 5'-phosphate oxidase N-terminal" evidence="2">
    <location>
        <begin position="9"/>
        <end position="129"/>
    </location>
</feature>
<protein>
    <submittedName>
        <fullName evidence="3">Pyridoxamine 5'-phosphate oxidase family protein</fullName>
    </submittedName>
</protein>
<dbReference type="InterPro" id="IPR012349">
    <property type="entry name" value="Split_barrel_FMN-bd"/>
</dbReference>
<dbReference type="PANTHER" id="PTHR35176:SF6">
    <property type="entry name" value="HEME OXYGENASE HI_0854-RELATED"/>
    <property type="match status" value="1"/>
</dbReference>
<gene>
    <name evidence="3" type="ORF">ACFOUW_08580</name>
</gene>
<keyword evidence="4" id="KW-1185">Reference proteome</keyword>
<dbReference type="InterPro" id="IPR052019">
    <property type="entry name" value="F420H2_bilvrd_red/Heme_oxyg"/>
</dbReference>
<reference evidence="4" key="1">
    <citation type="journal article" date="2019" name="Int. J. Syst. Evol. Microbiol.">
        <title>The Global Catalogue of Microorganisms (GCM) 10K type strain sequencing project: providing services to taxonomists for standard genome sequencing and annotation.</title>
        <authorList>
            <consortium name="The Broad Institute Genomics Platform"/>
            <consortium name="The Broad Institute Genome Sequencing Center for Infectious Disease"/>
            <person name="Wu L."/>
            <person name="Ma J."/>
        </authorList>
    </citation>
    <scope>NUCLEOTIDE SEQUENCE [LARGE SCALE GENOMIC DNA]</scope>
    <source>
        <strain evidence="4">CGMCC 4.7241</strain>
    </source>
</reference>
<dbReference type="Proteomes" id="UP001595699">
    <property type="component" value="Unassembled WGS sequence"/>
</dbReference>
<dbReference type="RefSeq" id="WP_205117130.1">
    <property type="nucleotide sequence ID" value="NZ_JAFBCM010000001.1"/>
</dbReference>
<dbReference type="Pfam" id="PF01243">
    <property type="entry name" value="PNPOx_N"/>
    <property type="match status" value="1"/>
</dbReference>
<proteinExistence type="predicted"/>
<dbReference type="InterPro" id="IPR011576">
    <property type="entry name" value="Pyridox_Oxase_N"/>
</dbReference>
<name>A0ABV7Y7Z7_9ACTN</name>
<evidence type="ECO:0000313" key="3">
    <source>
        <dbReference type="EMBL" id="MFC3760893.1"/>
    </source>
</evidence>